<accession>A0A0F9EZD2</accession>
<protein>
    <submittedName>
        <fullName evidence="1">Uncharacterized protein</fullName>
    </submittedName>
</protein>
<comment type="caution">
    <text evidence="1">The sequence shown here is derived from an EMBL/GenBank/DDBJ whole genome shotgun (WGS) entry which is preliminary data.</text>
</comment>
<proteinExistence type="predicted"/>
<gene>
    <name evidence="1" type="ORF">LCGC14_2093570</name>
</gene>
<dbReference type="AlphaFoldDB" id="A0A0F9EZD2"/>
<reference evidence="1" key="1">
    <citation type="journal article" date="2015" name="Nature">
        <title>Complex archaea that bridge the gap between prokaryotes and eukaryotes.</title>
        <authorList>
            <person name="Spang A."/>
            <person name="Saw J.H."/>
            <person name="Jorgensen S.L."/>
            <person name="Zaremba-Niedzwiedzka K."/>
            <person name="Martijn J."/>
            <person name="Lind A.E."/>
            <person name="van Eijk R."/>
            <person name="Schleper C."/>
            <person name="Guy L."/>
            <person name="Ettema T.J."/>
        </authorList>
    </citation>
    <scope>NUCLEOTIDE SEQUENCE</scope>
</reference>
<evidence type="ECO:0000313" key="1">
    <source>
        <dbReference type="EMBL" id="KKL71571.1"/>
    </source>
</evidence>
<dbReference type="EMBL" id="LAZR01025551">
    <property type="protein sequence ID" value="KKL71571.1"/>
    <property type="molecule type" value="Genomic_DNA"/>
</dbReference>
<organism evidence="1">
    <name type="scientific">marine sediment metagenome</name>
    <dbReference type="NCBI Taxonomy" id="412755"/>
    <lineage>
        <taxon>unclassified sequences</taxon>
        <taxon>metagenomes</taxon>
        <taxon>ecological metagenomes</taxon>
    </lineage>
</organism>
<name>A0A0F9EZD2_9ZZZZ</name>
<sequence length="78" mass="8635">MALGCGCEILAGAPVSLETLKAHYKHTLECLLFWELLVQPSKSPEERYSVDSPNMKLSEARIALIGCLDRLYPDAVTQ</sequence>